<proteinExistence type="predicted"/>
<evidence type="ECO:0000313" key="1">
    <source>
        <dbReference type="EMBL" id="JAD35996.1"/>
    </source>
</evidence>
<reference evidence="1" key="2">
    <citation type="journal article" date="2015" name="Data Brief">
        <title>Shoot transcriptome of the giant reed, Arundo donax.</title>
        <authorList>
            <person name="Barrero R.A."/>
            <person name="Guerrero F.D."/>
            <person name="Moolhuijzen P."/>
            <person name="Goolsby J.A."/>
            <person name="Tidwell J."/>
            <person name="Bellgard S.E."/>
            <person name="Bellgard M.I."/>
        </authorList>
    </citation>
    <scope>NUCLEOTIDE SEQUENCE</scope>
    <source>
        <tissue evidence="1">Shoot tissue taken approximately 20 cm above the soil surface</tissue>
    </source>
</reference>
<organism evidence="1">
    <name type="scientific">Arundo donax</name>
    <name type="common">Giant reed</name>
    <name type="synonym">Donax arundinaceus</name>
    <dbReference type="NCBI Taxonomy" id="35708"/>
    <lineage>
        <taxon>Eukaryota</taxon>
        <taxon>Viridiplantae</taxon>
        <taxon>Streptophyta</taxon>
        <taxon>Embryophyta</taxon>
        <taxon>Tracheophyta</taxon>
        <taxon>Spermatophyta</taxon>
        <taxon>Magnoliopsida</taxon>
        <taxon>Liliopsida</taxon>
        <taxon>Poales</taxon>
        <taxon>Poaceae</taxon>
        <taxon>PACMAD clade</taxon>
        <taxon>Arundinoideae</taxon>
        <taxon>Arundineae</taxon>
        <taxon>Arundo</taxon>
    </lineage>
</organism>
<dbReference type="AlphaFoldDB" id="A0A0A8ZB09"/>
<name>A0A0A8ZB09_ARUDO</name>
<dbReference type="EMBL" id="GBRH01261899">
    <property type="protein sequence ID" value="JAD35996.1"/>
    <property type="molecule type" value="Transcribed_RNA"/>
</dbReference>
<accession>A0A0A8ZB09</accession>
<protein>
    <submittedName>
        <fullName evidence="1">Uncharacterized protein</fullName>
    </submittedName>
</protein>
<reference evidence="1" key="1">
    <citation type="submission" date="2014-09" db="EMBL/GenBank/DDBJ databases">
        <authorList>
            <person name="Magalhaes I.L.F."/>
            <person name="Oliveira U."/>
            <person name="Santos F.R."/>
            <person name="Vidigal T.H.D.A."/>
            <person name="Brescovit A.D."/>
            <person name="Santos A.J."/>
        </authorList>
    </citation>
    <scope>NUCLEOTIDE SEQUENCE</scope>
    <source>
        <tissue evidence="1">Shoot tissue taken approximately 20 cm above the soil surface</tissue>
    </source>
</reference>
<sequence length="72" mass="7972">MDPLSCCPAEDQGEEALNQDAINTSQTLPCDHQSSYGRGGCRIRNLQLKVLCTRRKINFHVLKGRLVLCAQG</sequence>